<sequence length="67" mass="7796">MEGHDARFKRIGSTLLWNEPFEWSNDTSLAFFAAAIDEDEEDTAGSSRCELLLEVLEKWYYGSRRSF</sequence>
<dbReference type="EMBL" id="PKPP01011050">
    <property type="protein sequence ID" value="PWA44893.1"/>
    <property type="molecule type" value="Genomic_DNA"/>
</dbReference>
<dbReference type="Proteomes" id="UP000245207">
    <property type="component" value="Unassembled WGS sequence"/>
</dbReference>
<organism evidence="1 2">
    <name type="scientific">Artemisia annua</name>
    <name type="common">Sweet wormwood</name>
    <dbReference type="NCBI Taxonomy" id="35608"/>
    <lineage>
        <taxon>Eukaryota</taxon>
        <taxon>Viridiplantae</taxon>
        <taxon>Streptophyta</taxon>
        <taxon>Embryophyta</taxon>
        <taxon>Tracheophyta</taxon>
        <taxon>Spermatophyta</taxon>
        <taxon>Magnoliopsida</taxon>
        <taxon>eudicotyledons</taxon>
        <taxon>Gunneridae</taxon>
        <taxon>Pentapetalae</taxon>
        <taxon>asterids</taxon>
        <taxon>campanulids</taxon>
        <taxon>Asterales</taxon>
        <taxon>Asteraceae</taxon>
        <taxon>Asteroideae</taxon>
        <taxon>Anthemideae</taxon>
        <taxon>Artemisiinae</taxon>
        <taxon>Artemisia</taxon>
    </lineage>
</organism>
<keyword evidence="2" id="KW-1185">Reference proteome</keyword>
<evidence type="ECO:0000313" key="2">
    <source>
        <dbReference type="Proteomes" id="UP000245207"/>
    </source>
</evidence>
<proteinExistence type="predicted"/>
<protein>
    <submittedName>
        <fullName evidence="1">Uncharacterized protein</fullName>
    </submittedName>
</protein>
<comment type="caution">
    <text evidence="1">The sequence shown here is derived from an EMBL/GenBank/DDBJ whole genome shotgun (WGS) entry which is preliminary data.</text>
</comment>
<gene>
    <name evidence="1" type="ORF">CTI12_AA522610</name>
</gene>
<reference evidence="1 2" key="1">
    <citation type="journal article" date="2018" name="Mol. Plant">
        <title>The genome of Artemisia annua provides insight into the evolution of Asteraceae family and artemisinin biosynthesis.</title>
        <authorList>
            <person name="Shen Q."/>
            <person name="Zhang L."/>
            <person name="Liao Z."/>
            <person name="Wang S."/>
            <person name="Yan T."/>
            <person name="Shi P."/>
            <person name="Liu M."/>
            <person name="Fu X."/>
            <person name="Pan Q."/>
            <person name="Wang Y."/>
            <person name="Lv Z."/>
            <person name="Lu X."/>
            <person name="Zhang F."/>
            <person name="Jiang W."/>
            <person name="Ma Y."/>
            <person name="Chen M."/>
            <person name="Hao X."/>
            <person name="Li L."/>
            <person name="Tang Y."/>
            <person name="Lv G."/>
            <person name="Zhou Y."/>
            <person name="Sun X."/>
            <person name="Brodelius P.E."/>
            <person name="Rose J.K.C."/>
            <person name="Tang K."/>
        </authorList>
    </citation>
    <scope>NUCLEOTIDE SEQUENCE [LARGE SCALE GENOMIC DNA]</scope>
    <source>
        <strain evidence="2">cv. Huhao1</strain>
        <tissue evidence="1">Leaf</tissue>
    </source>
</reference>
<accession>A0A2U1L7C8</accession>
<dbReference type="AlphaFoldDB" id="A0A2U1L7C8"/>
<name>A0A2U1L7C8_ARTAN</name>
<evidence type="ECO:0000313" key="1">
    <source>
        <dbReference type="EMBL" id="PWA44893.1"/>
    </source>
</evidence>